<feature type="region of interest" description="Disordered" evidence="1">
    <location>
        <begin position="1"/>
        <end position="24"/>
    </location>
</feature>
<dbReference type="Proteomes" id="UP001634394">
    <property type="component" value="Unassembled WGS sequence"/>
</dbReference>
<evidence type="ECO:0000313" key="2">
    <source>
        <dbReference type="EMBL" id="KAL3866932.1"/>
    </source>
</evidence>
<name>A0ABD3W2E2_SINWO</name>
<reference evidence="2 3" key="1">
    <citation type="submission" date="2024-11" db="EMBL/GenBank/DDBJ databases">
        <title>Chromosome-level genome assembly of the freshwater bivalve Anodonta woodiana.</title>
        <authorList>
            <person name="Chen X."/>
        </authorList>
    </citation>
    <scope>NUCLEOTIDE SEQUENCE [LARGE SCALE GENOMIC DNA]</scope>
    <source>
        <strain evidence="2">MN2024</strain>
        <tissue evidence="2">Gills</tissue>
    </source>
</reference>
<sequence>MENKIDTFDEPYTDPNDDAHDIEDEYSMIRESDDSSYKPDESNLMDSSFNSDASFQFISLMSERMVIVFDKQLLSVLLTCHYCHGPAKGNVTNTFGNLIITTQECHMCSKSNTWNIQPYIGHMPAGNIILSGAILFAGAIPTKILRVMHHMCVPVIYLSTFMTHQQVLLTSTINKVWKVHQDRVFGELQSLHQPIAIAVDGRCDSSGRSAMFGAYSVLEALNLNSYHFN</sequence>
<organism evidence="2 3">
    <name type="scientific">Sinanodonta woodiana</name>
    <name type="common">Chinese pond mussel</name>
    <name type="synonym">Anodonta woodiana</name>
    <dbReference type="NCBI Taxonomy" id="1069815"/>
    <lineage>
        <taxon>Eukaryota</taxon>
        <taxon>Metazoa</taxon>
        <taxon>Spiralia</taxon>
        <taxon>Lophotrochozoa</taxon>
        <taxon>Mollusca</taxon>
        <taxon>Bivalvia</taxon>
        <taxon>Autobranchia</taxon>
        <taxon>Heteroconchia</taxon>
        <taxon>Palaeoheterodonta</taxon>
        <taxon>Unionida</taxon>
        <taxon>Unionoidea</taxon>
        <taxon>Unionidae</taxon>
        <taxon>Unioninae</taxon>
        <taxon>Sinanodonta</taxon>
    </lineage>
</organism>
<evidence type="ECO:0000256" key="1">
    <source>
        <dbReference type="SAM" id="MobiDB-lite"/>
    </source>
</evidence>
<dbReference type="AlphaFoldDB" id="A0ABD3W2E2"/>
<accession>A0ABD3W2E2</accession>
<comment type="caution">
    <text evidence="2">The sequence shown here is derived from an EMBL/GenBank/DDBJ whole genome shotgun (WGS) entry which is preliminary data.</text>
</comment>
<protein>
    <submittedName>
        <fullName evidence="2">Uncharacterized protein</fullName>
    </submittedName>
</protein>
<keyword evidence="3" id="KW-1185">Reference proteome</keyword>
<feature type="compositionally biased region" description="Acidic residues" evidence="1">
    <location>
        <begin position="8"/>
        <end position="24"/>
    </location>
</feature>
<proteinExistence type="predicted"/>
<evidence type="ECO:0000313" key="3">
    <source>
        <dbReference type="Proteomes" id="UP001634394"/>
    </source>
</evidence>
<gene>
    <name evidence="2" type="ORF">ACJMK2_044179</name>
</gene>
<dbReference type="PANTHER" id="PTHR31751">
    <property type="entry name" value="SI:CH211-108C17.2-RELATED-RELATED"/>
    <property type="match status" value="1"/>
</dbReference>
<dbReference type="PANTHER" id="PTHR31751:SF42">
    <property type="entry name" value="PROTEIN CBG10204"/>
    <property type="match status" value="1"/>
</dbReference>
<dbReference type="EMBL" id="JBJQND010000009">
    <property type="protein sequence ID" value="KAL3866932.1"/>
    <property type="molecule type" value="Genomic_DNA"/>
</dbReference>